<dbReference type="STRING" id="579748.TW81_07355"/>
<dbReference type="Gene3D" id="1.10.3210.10">
    <property type="entry name" value="Hypothetical protein af1432"/>
    <property type="match status" value="1"/>
</dbReference>
<dbReference type="PANTHER" id="PTHR45228">
    <property type="entry name" value="CYCLIC DI-GMP PHOSPHODIESTERASE TM_0186-RELATED"/>
    <property type="match status" value="1"/>
</dbReference>
<protein>
    <submittedName>
        <fullName evidence="2">Phosphohydrolase</fullName>
    </submittedName>
</protein>
<dbReference type="InterPro" id="IPR037522">
    <property type="entry name" value="HD_GYP_dom"/>
</dbReference>
<dbReference type="Proteomes" id="UP000033673">
    <property type="component" value="Unassembled WGS sequence"/>
</dbReference>
<evidence type="ECO:0000313" key="3">
    <source>
        <dbReference type="Proteomes" id="UP000033673"/>
    </source>
</evidence>
<keyword evidence="3" id="KW-1185">Reference proteome</keyword>
<dbReference type="PANTHER" id="PTHR45228:SF1">
    <property type="entry name" value="CYCLIC DI-GMP PHOSPHODIESTERASE TM_0186"/>
    <property type="match status" value="1"/>
</dbReference>
<dbReference type="OrthoDB" id="6210373at2"/>
<proteinExistence type="predicted"/>
<comment type="caution">
    <text evidence="2">The sequence shown here is derived from an EMBL/GenBank/DDBJ whole genome shotgun (WGS) entry which is preliminary data.</text>
</comment>
<keyword evidence="2" id="KW-0378">Hydrolase</keyword>
<gene>
    <name evidence="2" type="ORF">TW81_07355</name>
</gene>
<dbReference type="PROSITE" id="PS51832">
    <property type="entry name" value="HD_GYP"/>
    <property type="match status" value="1"/>
</dbReference>
<reference evidence="2 3" key="1">
    <citation type="journal article" date="2015" name="BMC Genomics">
        <title>Genome mining reveals unlocked bioactive potential of marine Gram-negative bacteria.</title>
        <authorList>
            <person name="Machado H."/>
            <person name="Sonnenschein E.C."/>
            <person name="Melchiorsen J."/>
            <person name="Gram L."/>
        </authorList>
    </citation>
    <scope>NUCLEOTIDE SEQUENCE [LARGE SCALE GENOMIC DNA]</scope>
    <source>
        <strain evidence="2 3">S2757</strain>
    </source>
</reference>
<dbReference type="AlphaFoldDB" id="A0A0F4NL59"/>
<dbReference type="InterPro" id="IPR029016">
    <property type="entry name" value="GAF-like_dom_sf"/>
</dbReference>
<dbReference type="InterPro" id="IPR052020">
    <property type="entry name" value="Cyclic_di-GMP/3'3'-cGAMP_PDE"/>
</dbReference>
<dbReference type="GO" id="GO:0008081">
    <property type="term" value="F:phosphoric diester hydrolase activity"/>
    <property type="evidence" value="ECO:0007669"/>
    <property type="project" value="UniProtKB-ARBA"/>
</dbReference>
<name>A0A0F4NL59_9VIBR</name>
<sequence>METTSRKAEALGMCQHDLNHQLAEIQQRIKVQLPSLDKISFALYDTREHLLRSYADSSSTSLSTTHYEAPLCALPYLKQCIESRSPACLSEISSLRPSPHITALLAKGYHSSVAIPTFNGQVFRGFIFLNSHQANAFNPADIEQVKPYLQMLESRIFFEYQIVQSIIEKANTLVARSPVYQRESVSHKQRVSSYTNIIALALADRYDFDDEFVEHLTLFSQFHDLGKVKISPELLCKQRSLTADETYALRKHISYGEELVDDITKELNAADHPSAQLLREVVSCHYEFLDGSGYPRHLTRGAIPISARIVCVANIFDALTTHKPYKQACSVPYALLELEKMVSDGKLDSDCVNVLREHQHQLKAIIHRYPERDPMDGCY</sequence>
<dbReference type="EMBL" id="JXXV01000014">
    <property type="protein sequence ID" value="KJY83588.1"/>
    <property type="molecule type" value="Genomic_DNA"/>
</dbReference>
<dbReference type="Pfam" id="PF13487">
    <property type="entry name" value="HD_5"/>
    <property type="match status" value="1"/>
</dbReference>
<organism evidence="2 3">
    <name type="scientific">Vibrio galatheae</name>
    <dbReference type="NCBI Taxonomy" id="579748"/>
    <lineage>
        <taxon>Bacteria</taxon>
        <taxon>Pseudomonadati</taxon>
        <taxon>Pseudomonadota</taxon>
        <taxon>Gammaproteobacteria</taxon>
        <taxon>Vibrionales</taxon>
        <taxon>Vibrionaceae</taxon>
        <taxon>Vibrio</taxon>
    </lineage>
</organism>
<dbReference type="CDD" id="cd00077">
    <property type="entry name" value="HDc"/>
    <property type="match status" value="1"/>
</dbReference>
<dbReference type="SUPFAM" id="SSF55781">
    <property type="entry name" value="GAF domain-like"/>
    <property type="match status" value="1"/>
</dbReference>
<dbReference type="Gene3D" id="3.30.450.40">
    <property type="match status" value="1"/>
</dbReference>
<feature type="domain" description="HD-GYP" evidence="1">
    <location>
        <begin position="162"/>
        <end position="371"/>
    </location>
</feature>
<evidence type="ECO:0000313" key="2">
    <source>
        <dbReference type="EMBL" id="KJY83588.1"/>
    </source>
</evidence>
<dbReference type="InterPro" id="IPR003607">
    <property type="entry name" value="HD/PDEase_dom"/>
</dbReference>
<dbReference type="PATRIC" id="fig|579748.3.peg.1513"/>
<dbReference type="SUPFAM" id="SSF109604">
    <property type="entry name" value="HD-domain/PDEase-like"/>
    <property type="match status" value="1"/>
</dbReference>
<accession>A0A0F4NL59</accession>
<evidence type="ECO:0000259" key="1">
    <source>
        <dbReference type="PROSITE" id="PS51832"/>
    </source>
</evidence>